<dbReference type="EMBL" id="CP071793">
    <property type="protein sequence ID" value="QTD51670.1"/>
    <property type="molecule type" value="Genomic_DNA"/>
</dbReference>
<keyword evidence="3" id="KW-1185">Reference proteome</keyword>
<evidence type="ECO:0000256" key="1">
    <source>
        <dbReference type="SAM" id="MobiDB-lite"/>
    </source>
</evidence>
<dbReference type="RefSeq" id="WP_237381796.1">
    <property type="nucleotide sequence ID" value="NZ_CP071793.1"/>
</dbReference>
<organism evidence="2 3">
    <name type="scientific">Sulfidibacter corallicola</name>
    <dbReference type="NCBI Taxonomy" id="2818388"/>
    <lineage>
        <taxon>Bacteria</taxon>
        <taxon>Pseudomonadati</taxon>
        <taxon>Acidobacteriota</taxon>
        <taxon>Holophagae</taxon>
        <taxon>Acanthopleuribacterales</taxon>
        <taxon>Acanthopleuribacteraceae</taxon>
        <taxon>Sulfidibacter</taxon>
    </lineage>
</organism>
<accession>A0A8A4TQ33</accession>
<dbReference type="KEGG" id="scor:J3U87_04300"/>
<evidence type="ECO:0000313" key="2">
    <source>
        <dbReference type="EMBL" id="QTD51670.1"/>
    </source>
</evidence>
<evidence type="ECO:0000313" key="3">
    <source>
        <dbReference type="Proteomes" id="UP000663929"/>
    </source>
</evidence>
<proteinExistence type="predicted"/>
<gene>
    <name evidence="2" type="ORF">J3U87_04300</name>
</gene>
<name>A0A8A4TQ33_SULCO</name>
<reference evidence="2" key="1">
    <citation type="submission" date="2021-03" db="EMBL/GenBank/DDBJ databases">
        <title>Acanthopleuribacteraceae sp. M133.</title>
        <authorList>
            <person name="Wang G."/>
        </authorList>
    </citation>
    <scope>NUCLEOTIDE SEQUENCE</scope>
    <source>
        <strain evidence="2">M133</strain>
    </source>
</reference>
<protein>
    <submittedName>
        <fullName evidence="2">Uncharacterized protein</fullName>
    </submittedName>
</protein>
<dbReference type="AlphaFoldDB" id="A0A8A4TQ33"/>
<sequence>MEDIVEVVAGVAEAAVELVKAAAETCGEMTGDTADLLDAAQPLEAVADLAKDRDEDKRNEAANISGFVGP</sequence>
<dbReference type="Proteomes" id="UP000663929">
    <property type="component" value="Chromosome"/>
</dbReference>
<feature type="compositionally biased region" description="Basic and acidic residues" evidence="1">
    <location>
        <begin position="51"/>
        <end position="60"/>
    </location>
</feature>
<feature type="region of interest" description="Disordered" evidence="1">
    <location>
        <begin position="51"/>
        <end position="70"/>
    </location>
</feature>